<organism evidence="3 4">
    <name type="scientific">Cupriavidus respiraculi</name>
    <dbReference type="NCBI Taxonomy" id="195930"/>
    <lineage>
        <taxon>Bacteria</taxon>
        <taxon>Pseudomonadati</taxon>
        <taxon>Pseudomonadota</taxon>
        <taxon>Betaproteobacteria</taxon>
        <taxon>Burkholderiales</taxon>
        <taxon>Burkholderiaceae</taxon>
        <taxon>Cupriavidus</taxon>
    </lineage>
</organism>
<dbReference type="Pfam" id="PF00582">
    <property type="entry name" value="Usp"/>
    <property type="match status" value="1"/>
</dbReference>
<dbReference type="CDD" id="cd00293">
    <property type="entry name" value="USP-like"/>
    <property type="match status" value="1"/>
</dbReference>
<dbReference type="Gene3D" id="3.40.50.620">
    <property type="entry name" value="HUPs"/>
    <property type="match status" value="1"/>
</dbReference>
<feature type="domain" description="UspA" evidence="2">
    <location>
        <begin position="1"/>
        <end position="146"/>
    </location>
</feature>
<comment type="similarity">
    <text evidence="1">Belongs to the universal stress protein A family.</text>
</comment>
<evidence type="ECO:0000259" key="2">
    <source>
        <dbReference type="Pfam" id="PF00582"/>
    </source>
</evidence>
<dbReference type="EMBL" id="CAJZAH010000001">
    <property type="protein sequence ID" value="CAG9166558.1"/>
    <property type="molecule type" value="Genomic_DNA"/>
</dbReference>
<proteinExistence type="inferred from homology"/>
<evidence type="ECO:0000313" key="4">
    <source>
        <dbReference type="Proteomes" id="UP000721236"/>
    </source>
</evidence>
<reference evidence="3 4" key="1">
    <citation type="submission" date="2021-08" db="EMBL/GenBank/DDBJ databases">
        <authorList>
            <person name="Peeters C."/>
        </authorList>
    </citation>
    <scope>NUCLEOTIDE SEQUENCE [LARGE SCALE GENOMIC DNA]</scope>
    <source>
        <strain evidence="3 4">LMG 21510</strain>
    </source>
</reference>
<gene>
    <name evidence="3" type="ORF">LMG21510_00429</name>
</gene>
<comment type="caution">
    <text evidence="3">The sequence shown here is derived from an EMBL/GenBank/DDBJ whole genome shotgun (WGS) entry which is preliminary data.</text>
</comment>
<sequence>MYRKILLAVDGSACADLATQEAIAVAKACGADVEALHVADNVDSYFDTGSDEAARLSKAIVAYGKQTLEEAARRLADAGVPHQVRLIERAVLPASIADTIVSEADSCGADLVVLGTHGRRGVRRLVTGSVAEGVLRQARKPVLLVRSEAEE</sequence>
<evidence type="ECO:0000256" key="1">
    <source>
        <dbReference type="ARBA" id="ARBA00008791"/>
    </source>
</evidence>
<keyword evidence="4" id="KW-1185">Reference proteome</keyword>
<dbReference type="InterPro" id="IPR006016">
    <property type="entry name" value="UspA"/>
</dbReference>
<dbReference type="Proteomes" id="UP000721236">
    <property type="component" value="Unassembled WGS sequence"/>
</dbReference>
<dbReference type="PANTHER" id="PTHR46268">
    <property type="entry name" value="STRESS RESPONSE PROTEIN NHAX"/>
    <property type="match status" value="1"/>
</dbReference>
<name>A0ABM8WGS3_9BURK</name>
<dbReference type="InterPro" id="IPR006015">
    <property type="entry name" value="Universal_stress_UspA"/>
</dbReference>
<dbReference type="PRINTS" id="PR01438">
    <property type="entry name" value="UNVRSLSTRESS"/>
</dbReference>
<protein>
    <submittedName>
        <fullName evidence="3">Universal stress protein</fullName>
    </submittedName>
</protein>
<dbReference type="SUPFAM" id="SSF52402">
    <property type="entry name" value="Adenine nucleotide alpha hydrolases-like"/>
    <property type="match status" value="1"/>
</dbReference>
<dbReference type="RefSeq" id="WP_224039305.1">
    <property type="nucleotide sequence ID" value="NZ_CAJZAH010000001.1"/>
</dbReference>
<evidence type="ECO:0000313" key="3">
    <source>
        <dbReference type="EMBL" id="CAG9166558.1"/>
    </source>
</evidence>
<dbReference type="PANTHER" id="PTHR46268:SF15">
    <property type="entry name" value="UNIVERSAL STRESS PROTEIN HP_0031"/>
    <property type="match status" value="1"/>
</dbReference>
<accession>A0ABM8WGS3</accession>
<dbReference type="InterPro" id="IPR014729">
    <property type="entry name" value="Rossmann-like_a/b/a_fold"/>
</dbReference>